<name>A0A0E9TWS5_ANGAN</name>
<evidence type="ECO:0000313" key="1">
    <source>
        <dbReference type="EMBL" id="JAH58001.1"/>
    </source>
</evidence>
<sequence length="34" mass="4123">MAGSMPWCLWAKRRLFYHVLCPLSQHTDLYTRLQ</sequence>
<organism evidence="1">
    <name type="scientific">Anguilla anguilla</name>
    <name type="common">European freshwater eel</name>
    <name type="synonym">Muraena anguilla</name>
    <dbReference type="NCBI Taxonomy" id="7936"/>
    <lineage>
        <taxon>Eukaryota</taxon>
        <taxon>Metazoa</taxon>
        <taxon>Chordata</taxon>
        <taxon>Craniata</taxon>
        <taxon>Vertebrata</taxon>
        <taxon>Euteleostomi</taxon>
        <taxon>Actinopterygii</taxon>
        <taxon>Neopterygii</taxon>
        <taxon>Teleostei</taxon>
        <taxon>Anguilliformes</taxon>
        <taxon>Anguillidae</taxon>
        <taxon>Anguilla</taxon>
    </lineage>
</organism>
<protein>
    <submittedName>
        <fullName evidence="1">Uncharacterized protein</fullName>
    </submittedName>
</protein>
<dbReference type="AlphaFoldDB" id="A0A0E9TWS5"/>
<proteinExistence type="predicted"/>
<reference evidence="1" key="1">
    <citation type="submission" date="2014-11" db="EMBL/GenBank/DDBJ databases">
        <authorList>
            <person name="Amaro Gonzalez C."/>
        </authorList>
    </citation>
    <scope>NUCLEOTIDE SEQUENCE</scope>
</reference>
<reference evidence="1" key="2">
    <citation type="journal article" date="2015" name="Fish Shellfish Immunol.">
        <title>Early steps in the European eel (Anguilla anguilla)-Vibrio vulnificus interaction in the gills: Role of the RtxA13 toxin.</title>
        <authorList>
            <person name="Callol A."/>
            <person name="Pajuelo D."/>
            <person name="Ebbesson L."/>
            <person name="Teles M."/>
            <person name="MacKenzie S."/>
            <person name="Amaro C."/>
        </authorList>
    </citation>
    <scope>NUCLEOTIDE SEQUENCE</scope>
</reference>
<dbReference type="EMBL" id="GBXM01050576">
    <property type="protein sequence ID" value="JAH58001.1"/>
    <property type="molecule type" value="Transcribed_RNA"/>
</dbReference>
<accession>A0A0E9TWS5</accession>